<dbReference type="EMBL" id="MU002062">
    <property type="protein sequence ID" value="KAF2790643.1"/>
    <property type="molecule type" value="Genomic_DNA"/>
</dbReference>
<gene>
    <name evidence="1" type="ORF">K505DRAFT_364538</name>
</gene>
<dbReference type="Proteomes" id="UP000799757">
    <property type="component" value="Unassembled WGS sequence"/>
</dbReference>
<evidence type="ECO:0000313" key="2">
    <source>
        <dbReference type="Proteomes" id="UP000799757"/>
    </source>
</evidence>
<reference evidence="1" key="1">
    <citation type="journal article" date="2020" name="Stud. Mycol.">
        <title>101 Dothideomycetes genomes: a test case for predicting lifestyles and emergence of pathogens.</title>
        <authorList>
            <person name="Haridas S."/>
            <person name="Albert R."/>
            <person name="Binder M."/>
            <person name="Bloem J."/>
            <person name="Labutti K."/>
            <person name="Salamov A."/>
            <person name="Andreopoulos B."/>
            <person name="Baker S."/>
            <person name="Barry K."/>
            <person name="Bills G."/>
            <person name="Bluhm B."/>
            <person name="Cannon C."/>
            <person name="Castanera R."/>
            <person name="Culley D."/>
            <person name="Daum C."/>
            <person name="Ezra D."/>
            <person name="Gonzalez J."/>
            <person name="Henrissat B."/>
            <person name="Kuo A."/>
            <person name="Liang C."/>
            <person name="Lipzen A."/>
            <person name="Lutzoni F."/>
            <person name="Magnuson J."/>
            <person name="Mondo S."/>
            <person name="Nolan M."/>
            <person name="Ohm R."/>
            <person name="Pangilinan J."/>
            <person name="Park H.-J."/>
            <person name="Ramirez L."/>
            <person name="Alfaro M."/>
            <person name="Sun H."/>
            <person name="Tritt A."/>
            <person name="Yoshinaga Y."/>
            <person name="Zwiers L.-H."/>
            <person name="Turgeon B."/>
            <person name="Goodwin S."/>
            <person name="Spatafora J."/>
            <person name="Crous P."/>
            <person name="Grigoriev I."/>
        </authorList>
    </citation>
    <scope>NUCLEOTIDE SEQUENCE</scope>
    <source>
        <strain evidence="1">CBS 109.77</strain>
    </source>
</reference>
<protein>
    <submittedName>
        <fullName evidence="1">Uncharacterized protein</fullName>
    </submittedName>
</protein>
<evidence type="ECO:0000313" key="1">
    <source>
        <dbReference type="EMBL" id="KAF2790643.1"/>
    </source>
</evidence>
<dbReference type="OrthoDB" id="3799754at2759"/>
<proteinExistence type="predicted"/>
<keyword evidence="2" id="KW-1185">Reference proteome</keyword>
<name>A0A6A6X3D9_9PLEO</name>
<accession>A0A6A6X3D9</accession>
<sequence>MSLLFSLPRELRDMIYSYYLWEESGYHHDFKSDTLRTSDGRRIDLALIYTCKVIATEMEGLAMKINTITFTTCRDSTTAERFEYMTTEQDLAMEYMIKRAHAFITPEIITEIAQRYPGNPKIQELQNKAPEEQRRELLKGFHGRNGPYVVHKNIVHDLLQLASAHPCFLEDTTRPWTQGWSSINDRHYTDGAQLRIVEWRPAPWSIPSESELSSMQKLLSSTPSIPWDYSGRERRTKHYYSATAAAIRFLGKIARKTRIQMRNIVLKEDHTAVVDPEAHARGLIPFCQENPKLRIERRVDLWISVLDKRLLWRLIFPNAIWAYAWFAYEPTTKSLHERIMSWIDEAMALCSFGMPAASFSIIFTGPKNSASDLWEGLKKIAATTDALHTMAQRGNRLPPFSDPMRLRYGHPDYVDSIRKIAQGNSVVRFDGACLGELWDTESVISALQDLQDLQDPQDPSLPEWWEQIFRIDDMDQPPGGFPAVLEHCVYDSEPE</sequence>
<dbReference type="AlphaFoldDB" id="A0A6A6X3D9"/>
<organism evidence="1 2">
    <name type="scientific">Melanomma pulvis-pyrius CBS 109.77</name>
    <dbReference type="NCBI Taxonomy" id="1314802"/>
    <lineage>
        <taxon>Eukaryota</taxon>
        <taxon>Fungi</taxon>
        <taxon>Dikarya</taxon>
        <taxon>Ascomycota</taxon>
        <taxon>Pezizomycotina</taxon>
        <taxon>Dothideomycetes</taxon>
        <taxon>Pleosporomycetidae</taxon>
        <taxon>Pleosporales</taxon>
        <taxon>Melanommataceae</taxon>
        <taxon>Melanomma</taxon>
    </lineage>
</organism>